<dbReference type="AlphaFoldDB" id="A0A2G5SFK0"/>
<evidence type="ECO:0000313" key="10">
    <source>
        <dbReference type="EMBL" id="PIC13820.1"/>
    </source>
</evidence>
<dbReference type="STRING" id="1611254.A0A2G5SFK0"/>
<dbReference type="PANTHER" id="PTHR19359:SF41">
    <property type="entry name" value="GEO08203P1"/>
    <property type="match status" value="1"/>
</dbReference>
<evidence type="ECO:0000256" key="4">
    <source>
        <dbReference type="ARBA" id="ARBA00022723"/>
    </source>
</evidence>
<gene>
    <name evidence="10" type="primary">Cni-cytb-5.2</name>
    <name evidence="10" type="ORF">B9Z55_027431</name>
</gene>
<dbReference type="GO" id="GO:0020037">
    <property type="term" value="F:heme binding"/>
    <property type="evidence" value="ECO:0007669"/>
    <property type="project" value="UniProtKB-UniRule"/>
</dbReference>
<dbReference type="PRINTS" id="PR00363">
    <property type="entry name" value="CYTOCHROMEB5"/>
</dbReference>
<dbReference type="InterPro" id="IPR036400">
    <property type="entry name" value="Cyt_B5-like_heme/steroid_sf"/>
</dbReference>
<keyword evidence="2 8" id="KW-0349">Heme</keyword>
<evidence type="ECO:0000256" key="1">
    <source>
        <dbReference type="ARBA" id="ARBA00004370"/>
    </source>
</evidence>
<dbReference type="InterPro" id="IPR018506">
    <property type="entry name" value="Cyt_B5_heme-BS"/>
</dbReference>
<dbReference type="FunFam" id="3.10.120.10:FF:000002">
    <property type="entry name" value="Cytochrome b5 type B"/>
    <property type="match status" value="1"/>
</dbReference>
<dbReference type="PROSITE" id="PS00191">
    <property type="entry name" value="CYTOCHROME_B5_1"/>
    <property type="match status" value="1"/>
</dbReference>
<dbReference type="OrthoDB" id="260519at2759"/>
<comment type="similarity">
    <text evidence="7 8">Belongs to the cytochrome b5 family.</text>
</comment>
<dbReference type="Proteomes" id="UP000230233">
    <property type="component" value="Unassembled WGS sequence"/>
</dbReference>
<proteinExistence type="inferred from homology"/>
<dbReference type="GO" id="GO:0016020">
    <property type="term" value="C:membrane"/>
    <property type="evidence" value="ECO:0007669"/>
    <property type="project" value="UniProtKB-SubCell"/>
</dbReference>
<dbReference type="GO" id="GO:0046872">
    <property type="term" value="F:metal ion binding"/>
    <property type="evidence" value="ECO:0007669"/>
    <property type="project" value="UniProtKB-UniRule"/>
</dbReference>
<keyword evidence="4 8" id="KW-0479">Metal-binding</keyword>
<dbReference type="InterPro" id="IPR001199">
    <property type="entry name" value="Cyt_B5-like_heme/steroid-bd"/>
</dbReference>
<dbReference type="EMBL" id="PDUG01000010">
    <property type="protein sequence ID" value="PIC13820.1"/>
    <property type="molecule type" value="Genomic_DNA"/>
</dbReference>
<evidence type="ECO:0000256" key="6">
    <source>
        <dbReference type="ARBA" id="ARBA00023136"/>
    </source>
</evidence>
<keyword evidence="11" id="KW-1185">Reference proteome</keyword>
<evidence type="ECO:0000256" key="8">
    <source>
        <dbReference type="RuleBase" id="RU362121"/>
    </source>
</evidence>
<name>A0A2G5SFK0_9PELO</name>
<dbReference type="Gene3D" id="3.10.120.10">
    <property type="entry name" value="Cytochrome b5-like heme/steroid binding domain"/>
    <property type="match status" value="1"/>
</dbReference>
<comment type="subcellular location">
    <subcellularLocation>
        <location evidence="1">Membrane</location>
    </subcellularLocation>
</comment>
<sequence length="151" mass="16473">MQFSELNKMSDLPIITAEEVAKHSNEDSCWIIIHGKVYDVTKFLEEHPGGAEVITQLAGHDSTTEFDDVGHSKDAMEMAKEYLIGQLPEHEIPEVQPAAAPAPVTIKKGPSAFSQFLSSPAFANIAIPTTMGIGIYVIYKCVTRSQLVTVN</sequence>
<evidence type="ECO:0000256" key="2">
    <source>
        <dbReference type="ARBA" id="ARBA00022617"/>
    </source>
</evidence>
<dbReference type="SMART" id="SM01117">
    <property type="entry name" value="Cyt-b5"/>
    <property type="match status" value="1"/>
</dbReference>
<dbReference type="Pfam" id="PF00173">
    <property type="entry name" value="Cyt-b5"/>
    <property type="match status" value="1"/>
</dbReference>
<dbReference type="PANTHER" id="PTHR19359">
    <property type="entry name" value="CYTOCHROME B5"/>
    <property type="match status" value="1"/>
</dbReference>
<keyword evidence="3" id="KW-0812">Transmembrane</keyword>
<evidence type="ECO:0000259" key="9">
    <source>
        <dbReference type="PROSITE" id="PS50255"/>
    </source>
</evidence>
<dbReference type="PROSITE" id="PS50255">
    <property type="entry name" value="CYTOCHROME_B5_2"/>
    <property type="match status" value="1"/>
</dbReference>
<protein>
    <recommendedName>
        <fullName evidence="9">Cytochrome b5 heme-binding domain-containing protein</fullName>
    </recommendedName>
</protein>
<evidence type="ECO:0000256" key="5">
    <source>
        <dbReference type="ARBA" id="ARBA00023004"/>
    </source>
</evidence>
<reference evidence="11" key="1">
    <citation type="submission" date="2017-10" db="EMBL/GenBank/DDBJ databases">
        <title>Rapid genome shrinkage in a self-fertile nematode reveals novel sperm competition proteins.</title>
        <authorList>
            <person name="Yin D."/>
            <person name="Schwarz E.M."/>
            <person name="Thomas C.G."/>
            <person name="Felde R.L."/>
            <person name="Korf I.F."/>
            <person name="Cutter A.D."/>
            <person name="Schartner C.M."/>
            <person name="Ralston E.J."/>
            <person name="Meyer B.J."/>
            <person name="Haag E.S."/>
        </authorList>
    </citation>
    <scope>NUCLEOTIDE SEQUENCE [LARGE SCALE GENOMIC DNA]</scope>
    <source>
        <strain evidence="11">JU1422</strain>
    </source>
</reference>
<dbReference type="InterPro" id="IPR050668">
    <property type="entry name" value="Cytochrome_b5"/>
</dbReference>
<comment type="caution">
    <text evidence="10">The sequence shown here is derived from an EMBL/GenBank/DDBJ whole genome shotgun (WGS) entry which is preliminary data.</text>
</comment>
<keyword evidence="6" id="KW-0472">Membrane</keyword>
<dbReference type="SUPFAM" id="SSF55856">
    <property type="entry name" value="Cytochrome b5-like heme/steroid binding domain"/>
    <property type="match status" value="1"/>
</dbReference>
<evidence type="ECO:0000313" key="11">
    <source>
        <dbReference type="Proteomes" id="UP000230233"/>
    </source>
</evidence>
<evidence type="ECO:0000256" key="3">
    <source>
        <dbReference type="ARBA" id="ARBA00022692"/>
    </source>
</evidence>
<feature type="domain" description="Cytochrome b5 heme-binding" evidence="9">
    <location>
        <begin position="12"/>
        <end position="88"/>
    </location>
</feature>
<evidence type="ECO:0000256" key="7">
    <source>
        <dbReference type="ARBA" id="ARBA00038168"/>
    </source>
</evidence>
<organism evidence="10 11">
    <name type="scientific">Caenorhabditis nigoni</name>
    <dbReference type="NCBI Taxonomy" id="1611254"/>
    <lineage>
        <taxon>Eukaryota</taxon>
        <taxon>Metazoa</taxon>
        <taxon>Ecdysozoa</taxon>
        <taxon>Nematoda</taxon>
        <taxon>Chromadorea</taxon>
        <taxon>Rhabditida</taxon>
        <taxon>Rhabditina</taxon>
        <taxon>Rhabditomorpha</taxon>
        <taxon>Rhabditoidea</taxon>
        <taxon>Rhabditidae</taxon>
        <taxon>Peloderinae</taxon>
        <taxon>Caenorhabditis</taxon>
    </lineage>
</organism>
<accession>A0A2G5SFK0</accession>
<keyword evidence="5 8" id="KW-0408">Iron</keyword>